<proteinExistence type="inferred from homology"/>
<dbReference type="Gene3D" id="3.40.50.720">
    <property type="entry name" value="NAD(P)-binding Rossmann-like Domain"/>
    <property type="match status" value="1"/>
</dbReference>
<dbReference type="InterPro" id="IPR002347">
    <property type="entry name" value="SDR_fam"/>
</dbReference>
<evidence type="ECO:0000313" key="4">
    <source>
        <dbReference type="EMBL" id="PMD32569.1"/>
    </source>
</evidence>
<dbReference type="PROSITE" id="PS00061">
    <property type="entry name" value="ADH_SHORT"/>
    <property type="match status" value="1"/>
</dbReference>
<protein>
    <submittedName>
        <fullName evidence="4">NAD(P)-binding protein</fullName>
    </submittedName>
</protein>
<evidence type="ECO:0000313" key="5">
    <source>
        <dbReference type="Proteomes" id="UP000235786"/>
    </source>
</evidence>
<dbReference type="PANTHER" id="PTHR24320:SF282">
    <property type="entry name" value="WW DOMAIN-CONTAINING OXIDOREDUCTASE"/>
    <property type="match status" value="1"/>
</dbReference>
<keyword evidence="3" id="KW-0560">Oxidoreductase</keyword>
<dbReference type="Proteomes" id="UP000235786">
    <property type="component" value="Unassembled WGS sequence"/>
</dbReference>
<dbReference type="InterPro" id="IPR036291">
    <property type="entry name" value="NAD(P)-bd_dom_sf"/>
</dbReference>
<organism evidence="4 5">
    <name type="scientific">Hyaloscypha variabilis (strain UAMH 11265 / GT02V1 / F)</name>
    <name type="common">Meliniomyces variabilis</name>
    <dbReference type="NCBI Taxonomy" id="1149755"/>
    <lineage>
        <taxon>Eukaryota</taxon>
        <taxon>Fungi</taxon>
        <taxon>Dikarya</taxon>
        <taxon>Ascomycota</taxon>
        <taxon>Pezizomycotina</taxon>
        <taxon>Leotiomycetes</taxon>
        <taxon>Helotiales</taxon>
        <taxon>Hyaloscyphaceae</taxon>
        <taxon>Hyaloscypha</taxon>
        <taxon>Hyaloscypha variabilis</taxon>
    </lineage>
</organism>
<dbReference type="PRINTS" id="PR00081">
    <property type="entry name" value="GDHRDH"/>
</dbReference>
<evidence type="ECO:0000256" key="3">
    <source>
        <dbReference type="ARBA" id="ARBA00023002"/>
    </source>
</evidence>
<comment type="similarity">
    <text evidence="1">Belongs to the short-chain dehydrogenases/reductases (SDR) family.</text>
</comment>
<gene>
    <name evidence="4" type="ORF">L207DRAFT_609168</name>
</gene>
<dbReference type="Pfam" id="PF00106">
    <property type="entry name" value="adh_short"/>
    <property type="match status" value="1"/>
</dbReference>
<keyword evidence="2" id="KW-0521">NADP</keyword>
<dbReference type="OrthoDB" id="191139at2759"/>
<dbReference type="EMBL" id="KZ613958">
    <property type="protein sequence ID" value="PMD32569.1"/>
    <property type="molecule type" value="Genomic_DNA"/>
</dbReference>
<dbReference type="AlphaFoldDB" id="A0A2J6R265"/>
<dbReference type="SUPFAM" id="SSF51735">
    <property type="entry name" value="NAD(P)-binding Rossmann-fold domains"/>
    <property type="match status" value="1"/>
</dbReference>
<sequence length="315" mass="33813">MSNFNPATDIPDLSGKVCLITGGNSGLGEAAVTALALHNPAKLYLATRSRTKADAAISRIRASSVAAHSANIEFLQLDLAPFESVKAAAARVNNEANRLDVLQLNAGIGMVPPSITEEGYEIQFGTNYLGHALLTQLLMPKLLSTAALPYADVRIVSLSSTTHKVMAPKAGILFDYLKADMKGHSGAELYAQSKLAMALLAYELAKRYPKIISVSLHPGAVKTPAWGGEKNVNWILFNLILKPLVAVRGVSTEEGAKAQLWCSFSKDVKNGSYYEKGGVAGKEGPLARDDQLSETLWKWTEKELKAHGAPGWEVK</sequence>
<dbReference type="STRING" id="1149755.A0A2J6R265"/>
<evidence type="ECO:0000256" key="2">
    <source>
        <dbReference type="ARBA" id="ARBA00022857"/>
    </source>
</evidence>
<name>A0A2J6R265_HYAVF</name>
<dbReference type="InterPro" id="IPR020904">
    <property type="entry name" value="Sc_DH/Rdtase_CS"/>
</dbReference>
<dbReference type="PANTHER" id="PTHR24320">
    <property type="entry name" value="RETINOL DEHYDROGENASE"/>
    <property type="match status" value="1"/>
</dbReference>
<keyword evidence="5" id="KW-1185">Reference proteome</keyword>
<reference evidence="4 5" key="1">
    <citation type="submission" date="2016-04" db="EMBL/GenBank/DDBJ databases">
        <title>A degradative enzymes factory behind the ericoid mycorrhizal symbiosis.</title>
        <authorList>
            <consortium name="DOE Joint Genome Institute"/>
            <person name="Martino E."/>
            <person name="Morin E."/>
            <person name="Grelet G."/>
            <person name="Kuo A."/>
            <person name="Kohler A."/>
            <person name="Daghino S."/>
            <person name="Barry K."/>
            <person name="Choi C."/>
            <person name="Cichocki N."/>
            <person name="Clum A."/>
            <person name="Copeland A."/>
            <person name="Hainaut M."/>
            <person name="Haridas S."/>
            <person name="Labutti K."/>
            <person name="Lindquist E."/>
            <person name="Lipzen A."/>
            <person name="Khouja H.-R."/>
            <person name="Murat C."/>
            <person name="Ohm R."/>
            <person name="Olson A."/>
            <person name="Spatafora J."/>
            <person name="Veneault-Fourrey C."/>
            <person name="Henrissat B."/>
            <person name="Grigoriev I."/>
            <person name="Martin F."/>
            <person name="Perotto S."/>
        </authorList>
    </citation>
    <scope>NUCLEOTIDE SEQUENCE [LARGE SCALE GENOMIC DNA]</scope>
    <source>
        <strain evidence="4 5">F</strain>
    </source>
</reference>
<dbReference type="GO" id="GO:0016491">
    <property type="term" value="F:oxidoreductase activity"/>
    <property type="evidence" value="ECO:0007669"/>
    <property type="project" value="UniProtKB-KW"/>
</dbReference>
<accession>A0A2J6R265</accession>
<evidence type="ECO:0000256" key="1">
    <source>
        <dbReference type="ARBA" id="ARBA00006484"/>
    </source>
</evidence>